<evidence type="ECO:0000313" key="3">
    <source>
        <dbReference type="Proteomes" id="UP000799291"/>
    </source>
</evidence>
<feature type="region of interest" description="Disordered" evidence="1">
    <location>
        <begin position="107"/>
        <end position="149"/>
    </location>
</feature>
<feature type="region of interest" description="Disordered" evidence="1">
    <location>
        <begin position="23"/>
        <end position="46"/>
    </location>
</feature>
<organism evidence="2 3">
    <name type="scientific">Lentithecium fluviatile CBS 122367</name>
    <dbReference type="NCBI Taxonomy" id="1168545"/>
    <lineage>
        <taxon>Eukaryota</taxon>
        <taxon>Fungi</taxon>
        <taxon>Dikarya</taxon>
        <taxon>Ascomycota</taxon>
        <taxon>Pezizomycotina</taxon>
        <taxon>Dothideomycetes</taxon>
        <taxon>Pleosporomycetidae</taxon>
        <taxon>Pleosporales</taxon>
        <taxon>Massarineae</taxon>
        <taxon>Lentitheciaceae</taxon>
        <taxon>Lentithecium</taxon>
    </lineage>
</organism>
<protein>
    <submittedName>
        <fullName evidence="2">Uncharacterized protein</fullName>
    </submittedName>
</protein>
<name>A0A6G1J1V9_9PLEO</name>
<keyword evidence="3" id="KW-1185">Reference proteome</keyword>
<dbReference type="EMBL" id="MU005581">
    <property type="protein sequence ID" value="KAF2684504.1"/>
    <property type="molecule type" value="Genomic_DNA"/>
</dbReference>
<sequence>MRWVTRAQNMHTHWQGSIAGIRKESGHAQQPQASNQPPTPADAWPAGHLAITNCLTHRSALMIRGTRPPGHGHMPRQSGFILRVPPQQPGWEPSWGWSLDPGVLRIQRPETAQQPRAARRSCRQLERRKSNDISPDAAARDSISCASWC</sequence>
<dbReference type="Proteomes" id="UP000799291">
    <property type="component" value="Unassembled WGS sequence"/>
</dbReference>
<accession>A0A6G1J1V9</accession>
<proteinExistence type="predicted"/>
<feature type="compositionally biased region" description="Polar residues" evidence="1">
    <location>
        <begin position="27"/>
        <end position="36"/>
    </location>
</feature>
<reference evidence="2" key="1">
    <citation type="journal article" date="2020" name="Stud. Mycol.">
        <title>101 Dothideomycetes genomes: a test case for predicting lifestyles and emergence of pathogens.</title>
        <authorList>
            <person name="Haridas S."/>
            <person name="Albert R."/>
            <person name="Binder M."/>
            <person name="Bloem J."/>
            <person name="Labutti K."/>
            <person name="Salamov A."/>
            <person name="Andreopoulos B."/>
            <person name="Baker S."/>
            <person name="Barry K."/>
            <person name="Bills G."/>
            <person name="Bluhm B."/>
            <person name="Cannon C."/>
            <person name="Castanera R."/>
            <person name="Culley D."/>
            <person name="Daum C."/>
            <person name="Ezra D."/>
            <person name="Gonzalez J."/>
            <person name="Henrissat B."/>
            <person name="Kuo A."/>
            <person name="Liang C."/>
            <person name="Lipzen A."/>
            <person name="Lutzoni F."/>
            <person name="Magnuson J."/>
            <person name="Mondo S."/>
            <person name="Nolan M."/>
            <person name="Ohm R."/>
            <person name="Pangilinan J."/>
            <person name="Park H.-J."/>
            <person name="Ramirez L."/>
            <person name="Alfaro M."/>
            <person name="Sun H."/>
            <person name="Tritt A."/>
            <person name="Yoshinaga Y."/>
            <person name="Zwiers L.-H."/>
            <person name="Turgeon B."/>
            <person name="Goodwin S."/>
            <person name="Spatafora J."/>
            <person name="Crous P."/>
            <person name="Grigoriev I."/>
        </authorList>
    </citation>
    <scope>NUCLEOTIDE SEQUENCE</scope>
    <source>
        <strain evidence="2">CBS 122367</strain>
    </source>
</reference>
<evidence type="ECO:0000256" key="1">
    <source>
        <dbReference type="SAM" id="MobiDB-lite"/>
    </source>
</evidence>
<gene>
    <name evidence="2" type="ORF">K458DRAFT_32879</name>
</gene>
<dbReference type="AlphaFoldDB" id="A0A6G1J1V9"/>
<evidence type="ECO:0000313" key="2">
    <source>
        <dbReference type="EMBL" id="KAF2684504.1"/>
    </source>
</evidence>